<evidence type="ECO:0000313" key="1">
    <source>
        <dbReference type="EMBL" id="UXH38166.1"/>
    </source>
</evidence>
<name>A0ABY6AF79_9PSED</name>
<dbReference type="Proteomes" id="UP001064504">
    <property type="component" value="Chromosome"/>
</dbReference>
<accession>A0ABY6AF79</accession>
<evidence type="ECO:0000313" key="2">
    <source>
        <dbReference type="Proteomes" id="UP001064504"/>
    </source>
</evidence>
<protein>
    <submittedName>
        <fullName evidence="1">Uncharacterized protein</fullName>
    </submittedName>
</protein>
<dbReference type="EMBL" id="CP104557">
    <property type="protein sequence ID" value="UXH38166.1"/>
    <property type="molecule type" value="Genomic_DNA"/>
</dbReference>
<keyword evidence="2" id="KW-1185">Reference proteome</keyword>
<gene>
    <name evidence="1" type="ORF">N5C08_14280</name>
</gene>
<reference evidence="1" key="1">
    <citation type="submission" date="2022-09" db="EMBL/GenBank/DDBJ databases">
        <title>Complete genome sequence of Pseudomonas promysalinigenes strain RL-WG26, a newly isolated PGPR with the potential for plant salinity stress alleviation.</title>
        <authorList>
            <person name="Ren L."/>
            <person name="Wang G."/>
            <person name="Hu H."/>
        </authorList>
    </citation>
    <scope>NUCLEOTIDE SEQUENCE</scope>
    <source>
        <strain evidence="1">RL-WG26</strain>
    </source>
</reference>
<dbReference type="RefSeq" id="WP_261743587.1">
    <property type="nucleotide sequence ID" value="NZ_CP104557.1"/>
</dbReference>
<organism evidence="1 2">
    <name type="scientific">Pseudomonas promysalinigenes</name>
    <dbReference type="NCBI Taxonomy" id="485898"/>
    <lineage>
        <taxon>Bacteria</taxon>
        <taxon>Pseudomonadati</taxon>
        <taxon>Pseudomonadota</taxon>
        <taxon>Gammaproteobacteria</taxon>
        <taxon>Pseudomonadales</taxon>
        <taxon>Pseudomonadaceae</taxon>
        <taxon>Pseudomonas</taxon>
    </lineage>
</organism>
<sequence length="76" mass="7835">MGTILDPTRHWLGGMRALAMLCGAQLALTVVSQPPDDGAAFVFAGIGMTDTMAGLMLSASAIDDAMWLGVLVDALL</sequence>
<proteinExistence type="predicted"/>